<dbReference type="Pfam" id="PF07814">
    <property type="entry name" value="WAPL"/>
    <property type="match status" value="1"/>
</dbReference>
<evidence type="ECO:0000313" key="4">
    <source>
        <dbReference type="EMBL" id="KZT20915.1"/>
    </source>
</evidence>
<keyword evidence="5" id="KW-1185">Reference proteome</keyword>
<dbReference type="InParanoid" id="A0A165PE92"/>
<gene>
    <name evidence="4" type="ORF">NEOLEDRAFT_810139</name>
</gene>
<reference evidence="4 5" key="1">
    <citation type="journal article" date="2016" name="Mol. Biol. Evol.">
        <title>Comparative Genomics of Early-Diverging Mushroom-Forming Fungi Provides Insights into the Origins of Lignocellulose Decay Capabilities.</title>
        <authorList>
            <person name="Nagy L.G."/>
            <person name="Riley R."/>
            <person name="Tritt A."/>
            <person name="Adam C."/>
            <person name="Daum C."/>
            <person name="Floudas D."/>
            <person name="Sun H."/>
            <person name="Yadav J.S."/>
            <person name="Pangilinan J."/>
            <person name="Larsson K.H."/>
            <person name="Matsuura K."/>
            <person name="Barry K."/>
            <person name="Labutti K."/>
            <person name="Kuo R."/>
            <person name="Ohm R.A."/>
            <person name="Bhattacharya S.S."/>
            <person name="Shirouzu T."/>
            <person name="Yoshinaga Y."/>
            <person name="Martin F.M."/>
            <person name="Grigoriev I.V."/>
            <person name="Hibbett D.S."/>
        </authorList>
    </citation>
    <scope>NUCLEOTIDE SEQUENCE [LARGE SCALE GENOMIC DNA]</scope>
    <source>
        <strain evidence="4 5">HHB14362 ss-1</strain>
    </source>
</reference>
<dbReference type="OrthoDB" id="78088at2759"/>
<feature type="compositionally biased region" description="Polar residues" evidence="2">
    <location>
        <begin position="120"/>
        <end position="152"/>
    </location>
</feature>
<dbReference type="InterPro" id="IPR022771">
    <property type="entry name" value="WAPL_C"/>
</dbReference>
<dbReference type="PANTHER" id="PTHR22100:SF13">
    <property type="entry name" value="WINGS APART-LIKE PROTEIN HOMOLOG"/>
    <property type="match status" value="1"/>
</dbReference>
<feature type="compositionally biased region" description="Acidic residues" evidence="2">
    <location>
        <begin position="103"/>
        <end position="114"/>
    </location>
</feature>
<organism evidence="4 5">
    <name type="scientific">Neolentinus lepideus HHB14362 ss-1</name>
    <dbReference type="NCBI Taxonomy" id="1314782"/>
    <lineage>
        <taxon>Eukaryota</taxon>
        <taxon>Fungi</taxon>
        <taxon>Dikarya</taxon>
        <taxon>Basidiomycota</taxon>
        <taxon>Agaricomycotina</taxon>
        <taxon>Agaricomycetes</taxon>
        <taxon>Gloeophyllales</taxon>
        <taxon>Gloeophyllaceae</taxon>
        <taxon>Neolentinus</taxon>
    </lineage>
</organism>
<dbReference type="Gene3D" id="1.25.10.10">
    <property type="entry name" value="Leucine-rich Repeat Variant"/>
    <property type="match status" value="1"/>
</dbReference>
<evidence type="ECO:0000256" key="2">
    <source>
        <dbReference type="SAM" id="MobiDB-lite"/>
    </source>
</evidence>
<dbReference type="Proteomes" id="UP000076761">
    <property type="component" value="Unassembled WGS sequence"/>
</dbReference>
<proteinExistence type="inferred from homology"/>
<dbReference type="AlphaFoldDB" id="A0A165PE92"/>
<feature type="region of interest" description="Disordered" evidence="2">
    <location>
        <begin position="40"/>
        <end position="288"/>
    </location>
</feature>
<dbReference type="InterPro" id="IPR011989">
    <property type="entry name" value="ARM-like"/>
</dbReference>
<evidence type="ECO:0000259" key="3">
    <source>
        <dbReference type="Pfam" id="PF07814"/>
    </source>
</evidence>
<dbReference type="EMBL" id="KV425613">
    <property type="protein sequence ID" value="KZT20915.1"/>
    <property type="molecule type" value="Genomic_DNA"/>
</dbReference>
<feature type="region of interest" description="Disordered" evidence="2">
    <location>
        <begin position="366"/>
        <end position="393"/>
    </location>
</feature>
<comment type="similarity">
    <text evidence="1">Belongs to the WAPL family.</text>
</comment>
<feature type="compositionally biased region" description="Polar residues" evidence="2">
    <location>
        <begin position="172"/>
        <end position="189"/>
    </location>
</feature>
<feature type="compositionally biased region" description="Low complexity" evidence="2">
    <location>
        <begin position="190"/>
        <end position="201"/>
    </location>
</feature>
<feature type="domain" description="Wings apart-like protein C-terminal" evidence="3">
    <location>
        <begin position="396"/>
        <end position="797"/>
    </location>
</feature>
<feature type="region of interest" description="Disordered" evidence="2">
    <location>
        <begin position="919"/>
        <end position="944"/>
    </location>
</feature>
<evidence type="ECO:0000256" key="1">
    <source>
        <dbReference type="ARBA" id="ARBA00006854"/>
    </source>
</evidence>
<feature type="compositionally biased region" description="Polar residues" evidence="2">
    <location>
        <begin position="41"/>
        <end position="61"/>
    </location>
</feature>
<protein>
    <recommendedName>
        <fullName evidence="3">Wings apart-like protein C-terminal domain-containing protein</fullName>
    </recommendedName>
</protein>
<feature type="compositionally biased region" description="Low complexity" evidence="2">
    <location>
        <begin position="232"/>
        <end position="243"/>
    </location>
</feature>
<dbReference type="InterPro" id="IPR039874">
    <property type="entry name" value="WAPL"/>
</dbReference>
<dbReference type="PANTHER" id="PTHR22100">
    <property type="entry name" value="WINGS APART-LIKE PROTEIN HOMOLOG"/>
    <property type="match status" value="1"/>
</dbReference>
<feature type="compositionally biased region" description="Polar residues" evidence="2">
    <location>
        <begin position="244"/>
        <end position="260"/>
    </location>
</feature>
<accession>A0A165PE92</accession>
<evidence type="ECO:0000313" key="5">
    <source>
        <dbReference type="Proteomes" id="UP000076761"/>
    </source>
</evidence>
<sequence length="964" mass="104972">MRSWRTCIEAMMGRRVTWTRSTEYWKSVTCPDLPRLVTVTDAPSQSSTHPCPQPPMSSRITYSRKSQRKQRQQLAATQKGEDETTPARKRRKVEARKPKEMAEEGDTDVDDEGLTDLSERPTTPSRPKSVVTYLSRTPNSTRHAQSFQDLAHSSTPALSSSLSPSKFRNAVDMSSPSRPSPSTKDISQLFSSTFSPSPSTTKRSVGGIAKRMLSRSRTEPTISSPQRTPQPLSLSRTSSSISRNGTLSRQASQNDALSSRSPSPSKMHPPDPPHVPGPSTSSRPPIRTYAGKSRSFLVALPVSSLSSTSAKQLPSLSSHAQDVTRLSQSQDLDLDDDELRESYTDLRARWGIDDSDDIDILSNAGAHASTSSNKGKEKATSTPKPVPPSGLFNDLKSITDLRSRGESRRFLDEVGYLFEGLEGGLGGEGLRRGSLLDLTTRLCQPSFARKARATDLAPRVWDACNDSMGKDKILTPTLALFAALTARDSPALSEFDPPAREALVASLFALLSPGIRGEKGKGKQTTKILASKKDPLLILAAGGGEKELKAAGLGRTEVPMIMRLHALIREKSGLFDENTPISTPLLASHALTSLAPALLPSISPHLRSLFSSLSSHIAILSDRLESYTAGLAFLPSSSLEQVVEYRHLANCLSLVDLYFLGRWGTSEEEDEGGEYVEEMKEEIVGDLVTLLASAAVIKRDAEYKDFWGAADQTTDLALRILVNLSHSNPQICSTLLDDERTVPVVLRLVCSLHNYLESTSTEESENDEDGGEAESEKMDRLCLALALLTNLVQGDERAKDIVRETTLDANCPLRRPCVFSCTCPDRISGVQCLSSLFPASHHSTNRNVKVEEDEEADEDIGIQFLHGHLAILLGLLMQDNLANQALILGRSDFGSSVLDSIIKNGHHLVGLHAEIEKRVSRGSGSDDEANGEGVKGSAGESTMSTMHEARHVISFLETLRDMKS</sequence>
<name>A0A165PE92_9AGAM</name>
<feature type="compositionally biased region" description="Polar residues" evidence="2">
    <location>
        <begin position="219"/>
        <end position="231"/>
    </location>
</feature>
<dbReference type="STRING" id="1314782.A0A165PE92"/>
<feature type="compositionally biased region" description="Low complexity" evidence="2">
    <location>
        <begin position="153"/>
        <end position="165"/>
    </location>
</feature>